<name>A0A1I3BSM3_9FIRM</name>
<keyword evidence="2" id="KW-1185">Reference proteome</keyword>
<dbReference type="AlphaFoldDB" id="A0A1I3BSM3"/>
<evidence type="ECO:0000313" key="1">
    <source>
        <dbReference type="EMBL" id="SFH65076.1"/>
    </source>
</evidence>
<evidence type="ECO:0000313" key="2">
    <source>
        <dbReference type="Proteomes" id="UP000199287"/>
    </source>
</evidence>
<dbReference type="EMBL" id="FOQA01000002">
    <property type="protein sequence ID" value="SFH65076.1"/>
    <property type="molecule type" value="Genomic_DNA"/>
</dbReference>
<dbReference type="Proteomes" id="UP000199287">
    <property type="component" value="Unassembled WGS sequence"/>
</dbReference>
<accession>A0A1I3BSM3</accession>
<reference evidence="2" key="1">
    <citation type="submission" date="2016-10" db="EMBL/GenBank/DDBJ databases">
        <authorList>
            <person name="Varghese N."/>
            <person name="Submissions S."/>
        </authorList>
    </citation>
    <scope>NUCLEOTIDE SEQUENCE [LARGE SCALE GENOMIC DNA]</scope>
    <source>
        <strain evidence="2">Z-7934</strain>
    </source>
</reference>
<dbReference type="STRING" id="69895.SAMN05192551_1022"/>
<organism evidence="1 2">
    <name type="scientific">Tindallia magadiensis</name>
    <dbReference type="NCBI Taxonomy" id="69895"/>
    <lineage>
        <taxon>Bacteria</taxon>
        <taxon>Bacillati</taxon>
        <taxon>Bacillota</taxon>
        <taxon>Clostridia</taxon>
        <taxon>Peptostreptococcales</taxon>
        <taxon>Tindalliaceae</taxon>
        <taxon>Tindallia</taxon>
    </lineage>
</organism>
<gene>
    <name evidence="1" type="ORF">SAMN05192551_1022</name>
</gene>
<proteinExistence type="predicted"/>
<sequence length="59" mass="6640">MILPNIASSSSTLTAPCVRIVVIALQLKYSEYQEELEEEKYAPIQRIIQNVHHAKDDAA</sequence>
<protein>
    <submittedName>
        <fullName evidence="1">Uncharacterized protein</fullName>
    </submittedName>
</protein>